<name>A0AAV5TT73_9BILA</name>
<keyword evidence="3" id="KW-1185">Reference proteome</keyword>
<gene>
    <name evidence="2" type="ORF">PENTCL1PPCAC_19839</name>
</gene>
<feature type="non-terminal residue" evidence="2">
    <location>
        <position position="1"/>
    </location>
</feature>
<organism evidence="2 3">
    <name type="scientific">Pristionchus entomophagus</name>
    <dbReference type="NCBI Taxonomy" id="358040"/>
    <lineage>
        <taxon>Eukaryota</taxon>
        <taxon>Metazoa</taxon>
        <taxon>Ecdysozoa</taxon>
        <taxon>Nematoda</taxon>
        <taxon>Chromadorea</taxon>
        <taxon>Rhabditida</taxon>
        <taxon>Rhabditina</taxon>
        <taxon>Diplogasteromorpha</taxon>
        <taxon>Diplogasteroidea</taxon>
        <taxon>Neodiplogasteridae</taxon>
        <taxon>Pristionchus</taxon>
    </lineage>
</organism>
<protein>
    <submittedName>
        <fullName evidence="2">Uncharacterized protein</fullName>
    </submittedName>
</protein>
<proteinExistence type="predicted"/>
<dbReference type="EMBL" id="BTSX01000004">
    <property type="protein sequence ID" value="GMS97664.1"/>
    <property type="molecule type" value="Genomic_DNA"/>
</dbReference>
<feature type="non-terminal residue" evidence="2">
    <location>
        <position position="88"/>
    </location>
</feature>
<reference evidence="2" key="1">
    <citation type="submission" date="2023-10" db="EMBL/GenBank/DDBJ databases">
        <title>Genome assembly of Pristionchus species.</title>
        <authorList>
            <person name="Yoshida K."/>
            <person name="Sommer R.J."/>
        </authorList>
    </citation>
    <scope>NUCLEOTIDE SEQUENCE</scope>
    <source>
        <strain evidence="2">RS0144</strain>
    </source>
</reference>
<evidence type="ECO:0000256" key="1">
    <source>
        <dbReference type="SAM" id="MobiDB-lite"/>
    </source>
</evidence>
<dbReference type="AlphaFoldDB" id="A0AAV5TT73"/>
<comment type="caution">
    <text evidence="2">The sequence shown here is derived from an EMBL/GenBank/DDBJ whole genome shotgun (WGS) entry which is preliminary data.</text>
</comment>
<accession>A0AAV5TT73</accession>
<sequence>IRMMRAIVDSARRDQTQSGADSVEKEGYLWKRKMGPTNMGFYTVSRKANAEEDVVSTFMAAVALKSIWKKITGRVDLQLQAAQHILRY</sequence>
<dbReference type="Proteomes" id="UP001432027">
    <property type="component" value="Unassembled WGS sequence"/>
</dbReference>
<feature type="region of interest" description="Disordered" evidence="1">
    <location>
        <begin position="1"/>
        <end position="20"/>
    </location>
</feature>
<evidence type="ECO:0000313" key="2">
    <source>
        <dbReference type="EMBL" id="GMS97664.1"/>
    </source>
</evidence>
<evidence type="ECO:0000313" key="3">
    <source>
        <dbReference type="Proteomes" id="UP001432027"/>
    </source>
</evidence>